<comment type="caution">
    <text evidence="1">The sequence shown here is derived from an EMBL/GenBank/DDBJ whole genome shotgun (WGS) entry which is preliminary data.</text>
</comment>
<dbReference type="EMBL" id="JASBWT010000014">
    <property type="protein sequence ID" value="KAJ9098747.1"/>
    <property type="molecule type" value="Genomic_DNA"/>
</dbReference>
<evidence type="ECO:0000313" key="1">
    <source>
        <dbReference type="EMBL" id="KAJ9098747.1"/>
    </source>
</evidence>
<reference evidence="1" key="1">
    <citation type="submission" date="2023-04" db="EMBL/GenBank/DDBJ databases">
        <title>Draft Genome sequencing of Naganishia species isolated from polar environments using Oxford Nanopore Technology.</title>
        <authorList>
            <person name="Leo P."/>
            <person name="Venkateswaran K."/>
        </authorList>
    </citation>
    <scope>NUCLEOTIDE SEQUENCE</scope>
    <source>
        <strain evidence="1">MNA-CCFEE 5423</strain>
    </source>
</reference>
<proteinExistence type="predicted"/>
<organism evidence="1 2">
    <name type="scientific">Naganishia friedmannii</name>
    <dbReference type="NCBI Taxonomy" id="89922"/>
    <lineage>
        <taxon>Eukaryota</taxon>
        <taxon>Fungi</taxon>
        <taxon>Dikarya</taxon>
        <taxon>Basidiomycota</taxon>
        <taxon>Agaricomycotina</taxon>
        <taxon>Tremellomycetes</taxon>
        <taxon>Filobasidiales</taxon>
        <taxon>Filobasidiaceae</taxon>
        <taxon>Naganishia</taxon>
    </lineage>
</organism>
<sequence length="529" mass="60549">MSAPPPLSRHLYPTASFWPTSEDTRPLAQEATFSPGALDPTIKRATTQGDTNDPANIVHVGPPGLSIVSTHARFLDDESLEATNFSKVGDGSPRPEEIGGTFPFDVRQKRRQRDTSQKTCKEARKTGGEPGPLYVSEDSRSERSVTSRRQASKLPSTDQSRPLGNTNVLRRNWRRRDYLKRKRTLWDQRAADKQQRKTLRHAAKTTRKRLSARSNQIALVLKELERAYGKPINGWHEDDKVLLNQMLLKITGLNFSVDLGPKRLTSGEQGEVMVNALKVVKTFVHQDESDKPPARRPRRNNSSGTGSSYTESSIDYWKRESTQYVDVSKLGQCHYACATLVSVRPSRYAFPFCSETMPRCDVSTLPAAVGNAIQHYHFPFNTWVQALCQGKQADDDDSSDDVTDDSSDDDDLYLEPGTVLRYYWFRYDIKYVVLVNGRKYFLTAEQLEENFGNVSYSLWHYWNRKRAGRTPYARIIDYLRHMGHYGFFREMVFHLAPSWLRRRLYAAQKNGTLKYLVIPDEAPKKPKRK</sequence>
<gene>
    <name evidence="1" type="ORF">QFC21_004395</name>
</gene>
<protein>
    <submittedName>
        <fullName evidence="1">Uncharacterized protein</fullName>
    </submittedName>
</protein>
<evidence type="ECO:0000313" key="2">
    <source>
        <dbReference type="Proteomes" id="UP001227268"/>
    </source>
</evidence>
<accession>A0ACC2VJM3</accession>
<name>A0ACC2VJM3_9TREE</name>
<dbReference type="Proteomes" id="UP001227268">
    <property type="component" value="Unassembled WGS sequence"/>
</dbReference>
<keyword evidence="2" id="KW-1185">Reference proteome</keyword>